<dbReference type="InterPro" id="IPR052965">
    <property type="entry name" value="Pigment-catalase-like"/>
</dbReference>
<accession>A0A097EJ27</accession>
<dbReference type="Pfam" id="PF13668">
    <property type="entry name" value="Ferritin_2"/>
    <property type="match status" value="1"/>
</dbReference>
<gene>
    <name evidence="1" type="ORF">MC45_15650</name>
</gene>
<organism evidence="1 2">
    <name type="scientific">Sphingomonas taxi</name>
    <dbReference type="NCBI Taxonomy" id="1549858"/>
    <lineage>
        <taxon>Bacteria</taxon>
        <taxon>Pseudomonadati</taxon>
        <taxon>Pseudomonadota</taxon>
        <taxon>Alphaproteobacteria</taxon>
        <taxon>Sphingomonadales</taxon>
        <taxon>Sphingomonadaceae</taxon>
        <taxon>Sphingomonas</taxon>
    </lineage>
</organism>
<dbReference type="InterPro" id="IPR019546">
    <property type="entry name" value="TAT_signal_bac_arc"/>
</dbReference>
<dbReference type="EMBL" id="CP009571">
    <property type="protein sequence ID" value="AIT07567.1"/>
    <property type="molecule type" value="Genomic_DNA"/>
</dbReference>
<keyword evidence="2" id="KW-1185">Reference proteome</keyword>
<dbReference type="HOGENOM" id="CLU_056689_1_0_5"/>
<dbReference type="STRING" id="1549858.MC45_15650"/>
<dbReference type="eggNOG" id="COG1633">
    <property type="taxonomic scope" value="Bacteria"/>
</dbReference>
<dbReference type="PANTHER" id="PTHR31694">
    <property type="entry name" value="DESICCATION-LIKE PROTEIN"/>
    <property type="match status" value="1"/>
</dbReference>
<dbReference type="Proteomes" id="UP000033200">
    <property type="component" value="Chromosome"/>
</dbReference>
<dbReference type="AlphaFoldDB" id="A0A097EJ27"/>
<protein>
    <recommendedName>
        <fullName evidence="3">Ferritin-like domain-containing protein</fullName>
    </recommendedName>
</protein>
<dbReference type="KEGG" id="stax:MC45_15650"/>
<evidence type="ECO:0008006" key="3">
    <source>
        <dbReference type="Google" id="ProtNLM"/>
    </source>
</evidence>
<evidence type="ECO:0000313" key="2">
    <source>
        <dbReference type="Proteomes" id="UP000033200"/>
    </source>
</evidence>
<name>A0A097EJ27_9SPHN</name>
<dbReference type="NCBIfam" id="TIGR01409">
    <property type="entry name" value="TAT_signal_seq"/>
    <property type="match status" value="1"/>
</dbReference>
<sequence>MIDRETLLEVFDIAERRRNERRRFIKMAGTAVAATAGASMLAACGNDDDQYAPPVTPTPTPTSTAGLPAGDVDVLNFALNLEYLEANYYTFAAFGSGINSTVQTGTGTQGTVTGGAKVPFADASVAAYAREIAADENQHVAFLRQQLGSSAVAMPAINIDGGANGAFTAAARAAGVVGATGTFNPYASDENWLLGGMLLSDVGVTAYKGSASLISNKVILDAAAGILAVEAYHSGLLRTLLYRKGLAMPALRTNADLISNARDTVDNGFDDDQGISPTTINGGAASNIVPADSNGIVFGRTAGDVLNVAYLNAGAVSSGGFFPAGVNGNIKTSTAA</sequence>
<dbReference type="RefSeq" id="WP_038665139.1">
    <property type="nucleotide sequence ID" value="NZ_CP009571.1"/>
</dbReference>
<proteinExistence type="predicted"/>
<dbReference type="PANTHER" id="PTHR31694:SF26">
    <property type="entry name" value="OS05G0151100 PROTEIN"/>
    <property type="match status" value="1"/>
</dbReference>
<reference evidence="1 2" key="1">
    <citation type="submission" date="2014-09" db="EMBL/GenBank/DDBJ databases">
        <title>Using Illumina technology Improving SMRT sequencing Genome Assembly by RASTools.</title>
        <authorList>
            <person name="Zhou Y."/>
            <person name="Ma T."/>
            <person name="Liu T."/>
        </authorList>
    </citation>
    <scope>NUCLEOTIDE SEQUENCE [LARGE SCALE GENOMIC DNA]</scope>
    <source>
        <strain evidence="1 2">ATCC 55669</strain>
    </source>
</reference>
<evidence type="ECO:0000313" key="1">
    <source>
        <dbReference type="EMBL" id="AIT07567.1"/>
    </source>
</evidence>